<proteinExistence type="predicted"/>
<reference evidence="2" key="1">
    <citation type="journal article" date="2021" name="Microbiol. Resour. Announc.">
        <title>LGAAP: Leishmaniinae Genome Assembly and Annotation Pipeline.</title>
        <authorList>
            <person name="Almutairi H."/>
            <person name="Urbaniak M.D."/>
            <person name="Bates M.D."/>
            <person name="Jariyapan N."/>
            <person name="Kwakye-Nuako G."/>
            <person name="Thomaz-Soccol V."/>
            <person name="Al-Salem W.S."/>
            <person name="Dillon R.J."/>
            <person name="Bates P.A."/>
            <person name="Gatherer D."/>
        </authorList>
    </citation>
    <scope>NUCLEOTIDE SEQUENCE [LARGE SCALE GENOMIC DNA]</scope>
</reference>
<dbReference type="KEGG" id="lmat:92516305"/>
<keyword evidence="2" id="KW-1185">Reference proteome</keyword>
<dbReference type="EMBL" id="JAFEUZ010000020">
    <property type="protein sequence ID" value="KAG5479944.1"/>
    <property type="molecule type" value="Genomic_DNA"/>
</dbReference>
<protein>
    <submittedName>
        <fullName evidence="1">Uncharacterized protein</fullName>
    </submittedName>
</protein>
<dbReference type="OrthoDB" id="273018at2759"/>
<accession>A0A836KLG9</accession>
<evidence type="ECO:0000313" key="1">
    <source>
        <dbReference type="EMBL" id="KAG5479944.1"/>
    </source>
</evidence>
<comment type="caution">
    <text evidence="1">The sequence shown here is derived from an EMBL/GenBank/DDBJ whole genome shotgun (WGS) entry which is preliminary data.</text>
</comment>
<evidence type="ECO:0000313" key="2">
    <source>
        <dbReference type="Proteomes" id="UP000673552"/>
    </source>
</evidence>
<gene>
    <name evidence="1" type="ORF">LSCM1_06362</name>
</gene>
<name>A0A836KLG9_9TRYP</name>
<dbReference type="AlphaFoldDB" id="A0A836KLG9"/>
<dbReference type="GeneID" id="92516305"/>
<reference evidence="2" key="2">
    <citation type="journal article" date="2021" name="Sci. Data">
        <title>Chromosome-scale genome sequencing, assembly and annotation of six genomes from subfamily Leishmaniinae.</title>
        <authorList>
            <person name="Almutairi H."/>
            <person name="Urbaniak M.D."/>
            <person name="Bates M.D."/>
            <person name="Jariyapan N."/>
            <person name="Kwakye-Nuako G."/>
            <person name="Thomaz Soccol V."/>
            <person name="Al-Salem W.S."/>
            <person name="Dillon R.J."/>
            <person name="Bates P.A."/>
            <person name="Gatherer D."/>
        </authorList>
    </citation>
    <scope>NUCLEOTIDE SEQUENCE [LARGE SCALE GENOMIC DNA]</scope>
</reference>
<dbReference type="RefSeq" id="XP_067179107.1">
    <property type="nucleotide sequence ID" value="XM_067323793.1"/>
</dbReference>
<dbReference type="Proteomes" id="UP000673552">
    <property type="component" value="Unassembled WGS sequence"/>
</dbReference>
<organism evidence="1 2">
    <name type="scientific">Leishmania martiniquensis</name>
    <dbReference type="NCBI Taxonomy" id="1580590"/>
    <lineage>
        <taxon>Eukaryota</taxon>
        <taxon>Discoba</taxon>
        <taxon>Euglenozoa</taxon>
        <taxon>Kinetoplastea</taxon>
        <taxon>Metakinetoplastina</taxon>
        <taxon>Trypanosomatida</taxon>
        <taxon>Trypanosomatidae</taxon>
        <taxon>Leishmaniinae</taxon>
        <taxon>Leishmania</taxon>
    </lineage>
</organism>
<sequence length="857" mass="92958">MSLSVLCRVASRASCLFARNTALLPRSFSSPPRPSLTLSTSSDLFDLVSCTRSLVVLTRSCGSSAADTHLLRCTRECTDAILDALSSLPPGTHVQADVCVVLLVILRASARFWHEDRCAAMGQRLAEHVDVVVLCTWRPRALVAIVHAFAKACPSQAQLPLLTDCLARLQHCEAQLAEHEVAAALWSMATLQVSESHLPLWSALCRRAALLFSRMNRVSRLAVSQALLLQPPQLCEPQAELLRLVHAANSESTELTSRSEDWRDGGRLYAVRGLQGAGASDSLTFLSHSSSNSLGPTSQLLQCTTHALADESLVRLLITLFERSASVTEELRLVVAHLTLRDSLSEHLCLQLLRFSQARRTTPLHMAGVAEQGLPSGASSQAEHPEKSALLRKLRHHAVQQLIDVSQRGAVQSPREIIESLCLEHGVLCAGEAFESQPQPYGAVDTDSVPSVWTALLRIFSNTLRDSARAFAFTGGEELWGWHCITAYLRAAGAASGSRTADAAALLETTLCGLEQRLSTTRHPPRYWPNGRERKMRCAEVVVAATHCRGTQLLTYSASSTSPCENAMALLGECVRELTAEPRALLVPTMLRLLSAVDEAPAVVAQVVQPLKPFLLAQLETRTTRAADMLPNLIQYLTSTLAHPVAWRQAPLRVCVSDAVLDVYLRVLHQEQQQKLSALQAELLVRCLQERRTNVEALESAFMMLMTRRLGQTASFLNTVRVPIASLCGLLEVAGALPRSKSASTTATATMIISTLLDLLIQEAIPACTTAEELIAGAVALRDDAVADMRRTSALAAAVQAKGLALLRSADVAWTPTQKAYLIAALVCVNVDPTPELLQALRGEDQTPKEEAARSTQ</sequence>